<name>A0AAD8YE11_9STRA</name>
<dbReference type="Gene3D" id="1.25.40.10">
    <property type="entry name" value="Tetratricopeptide repeat domain"/>
    <property type="match status" value="3"/>
</dbReference>
<keyword evidence="10" id="KW-1185">Reference proteome</keyword>
<evidence type="ECO:0000313" key="9">
    <source>
        <dbReference type="EMBL" id="KAK1743722.1"/>
    </source>
</evidence>
<evidence type="ECO:0000256" key="3">
    <source>
        <dbReference type="ARBA" id="ARBA00022776"/>
    </source>
</evidence>
<evidence type="ECO:0000256" key="1">
    <source>
        <dbReference type="ARBA" id="ARBA00022618"/>
    </source>
</evidence>
<evidence type="ECO:0000313" key="10">
    <source>
        <dbReference type="Proteomes" id="UP001224775"/>
    </source>
</evidence>
<gene>
    <name evidence="9" type="ORF">QTG54_005319</name>
</gene>
<feature type="region of interest" description="Disordered" evidence="8">
    <location>
        <begin position="558"/>
        <end position="583"/>
    </location>
</feature>
<dbReference type="InterPro" id="IPR011990">
    <property type="entry name" value="TPR-like_helical_dom_sf"/>
</dbReference>
<dbReference type="GO" id="GO:0051301">
    <property type="term" value="P:cell division"/>
    <property type="evidence" value="ECO:0007669"/>
    <property type="project" value="UniProtKB-KW"/>
</dbReference>
<reference evidence="9" key="1">
    <citation type="submission" date="2023-06" db="EMBL/GenBank/DDBJ databases">
        <title>Survivors Of The Sea: Transcriptome response of Skeletonema marinoi to long-term dormancy.</title>
        <authorList>
            <person name="Pinder M.I.M."/>
            <person name="Kourtchenko O."/>
            <person name="Robertson E.K."/>
            <person name="Larsson T."/>
            <person name="Maumus F."/>
            <person name="Osuna-Cruz C.M."/>
            <person name="Vancaester E."/>
            <person name="Stenow R."/>
            <person name="Vandepoele K."/>
            <person name="Ploug H."/>
            <person name="Bruchert V."/>
            <person name="Godhe A."/>
            <person name="Topel M."/>
        </authorList>
    </citation>
    <scope>NUCLEOTIDE SEQUENCE</scope>
    <source>
        <strain evidence="9">R05AC</strain>
    </source>
</reference>
<feature type="repeat" description="TPR" evidence="7">
    <location>
        <begin position="660"/>
        <end position="693"/>
    </location>
</feature>
<dbReference type="SMART" id="SM00028">
    <property type="entry name" value="TPR"/>
    <property type="match status" value="3"/>
</dbReference>
<keyword evidence="4" id="KW-0833">Ubl conjugation pathway</keyword>
<accession>A0AAD8YE11</accession>
<dbReference type="GO" id="GO:0005737">
    <property type="term" value="C:cytoplasm"/>
    <property type="evidence" value="ECO:0007669"/>
    <property type="project" value="TreeGrafter"/>
</dbReference>
<dbReference type="InterPro" id="IPR019734">
    <property type="entry name" value="TPR_rpt"/>
</dbReference>
<dbReference type="GO" id="GO:0045842">
    <property type="term" value="P:positive regulation of mitotic metaphase/anaphase transition"/>
    <property type="evidence" value="ECO:0007669"/>
    <property type="project" value="TreeGrafter"/>
</dbReference>
<comment type="caution">
    <text evidence="9">The sequence shown here is derived from an EMBL/GenBank/DDBJ whole genome shotgun (WGS) entry which is preliminary data.</text>
</comment>
<dbReference type="AlphaFoldDB" id="A0AAD8YE11"/>
<dbReference type="Proteomes" id="UP001224775">
    <property type="component" value="Unassembled WGS sequence"/>
</dbReference>
<dbReference type="GO" id="GO:0005680">
    <property type="term" value="C:anaphase-promoting complex"/>
    <property type="evidence" value="ECO:0007669"/>
    <property type="project" value="TreeGrafter"/>
</dbReference>
<keyword evidence="6" id="KW-0131">Cell cycle</keyword>
<feature type="repeat" description="TPR" evidence="7">
    <location>
        <begin position="626"/>
        <end position="659"/>
    </location>
</feature>
<keyword evidence="5 7" id="KW-0802">TPR repeat</keyword>
<dbReference type="EMBL" id="JATAAI010000008">
    <property type="protein sequence ID" value="KAK1743722.1"/>
    <property type="molecule type" value="Genomic_DNA"/>
</dbReference>
<dbReference type="SUPFAM" id="SSF48452">
    <property type="entry name" value="TPR-like"/>
    <property type="match status" value="2"/>
</dbReference>
<dbReference type="PANTHER" id="PTHR12558:SF9">
    <property type="entry name" value="CELL DIVISION CYCLE PROTEIN 16 HOMOLOG"/>
    <property type="match status" value="1"/>
</dbReference>
<keyword evidence="3" id="KW-0498">Mitosis</keyword>
<evidence type="ECO:0000256" key="4">
    <source>
        <dbReference type="ARBA" id="ARBA00022786"/>
    </source>
</evidence>
<dbReference type="GO" id="GO:0031145">
    <property type="term" value="P:anaphase-promoting complex-dependent catabolic process"/>
    <property type="evidence" value="ECO:0007669"/>
    <property type="project" value="TreeGrafter"/>
</dbReference>
<organism evidence="9 10">
    <name type="scientific">Skeletonema marinoi</name>
    <dbReference type="NCBI Taxonomy" id="267567"/>
    <lineage>
        <taxon>Eukaryota</taxon>
        <taxon>Sar</taxon>
        <taxon>Stramenopiles</taxon>
        <taxon>Ochrophyta</taxon>
        <taxon>Bacillariophyta</taxon>
        <taxon>Coscinodiscophyceae</taxon>
        <taxon>Thalassiosirophycidae</taxon>
        <taxon>Thalassiosirales</taxon>
        <taxon>Skeletonemataceae</taxon>
        <taxon>Skeletonema</taxon>
        <taxon>Skeletonema marinoi-dohrnii complex</taxon>
    </lineage>
</organism>
<dbReference type="GO" id="GO:0016567">
    <property type="term" value="P:protein ubiquitination"/>
    <property type="evidence" value="ECO:0007669"/>
    <property type="project" value="TreeGrafter"/>
</dbReference>
<dbReference type="PANTHER" id="PTHR12558">
    <property type="entry name" value="CELL DIVISION CYCLE 16,23,27"/>
    <property type="match status" value="1"/>
</dbReference>
<protein>
    <submittedName>
        <fullName evidence="9">Cell division cycle protein 16</fullName>
    </submittedName>
</protein>
<keyword evidence="2" id="KW-0677">Repeat</keyword>
<dbReference type="PROSITE" id="PS50005">
    <property type="entry name" value="TPR"/>
    <property type="match status" value="2"/>
</dbReference>
<dbReference type="Pfam" id="PF00515">
    <property type="entry name" value="TPR_1"/>
    <property type="match status" value="1"/>
</dbReference>
<keyword evidence="1 9" id="KW-0132">Cell division</keyword>
<proteinExistence type="predicted"/>
<evidence type="ECO:0000256" key="5">
    <source>
        <dbReference type="ARBA" id="ARBA00022803"/>
    </source>
</evidence>
<evidence type="ECO:0000256" key="8">
    <source>
        <dbReference type="SAM" id="MobiDB-lite"/>
    </source>
</evidence>
<evidence type="ECO:0000256" key="7">
    <source>
        <dbReference type="PROSITE-ProRule" id="PRU00339"/>
    </source>
</evidence>
<sequence>MTASLSNYLIQIGQDNETIQLRSFVQSLLGMHLPASSPLNNNNQQCMRMTTPDPTTAAFYAQALYAKTNGRRPDDAYLAARAMSLKGEGKRAIWILDKSGLIGFGVGSGGDHGDGGGGGVHNDNAGLDQSVQQQQHSNDDDAQYYSIHNISNKEGIRNALLLRTEAALWQDNVLFRRKYNNRDRGDEEEDELDSKLADEMYIRQWREQSLSHMALIDDGDDERLFRLADNIQSVQFSSLQLMMEGIHPMSRLCAARGVAYDEISNSHRAIPFLRMALTIDARCIEALDYVVKRRLLDPEEERRWGCVFGSFAGRFGCNDFASNIGDGDDHPNFVSVTGRKPSIDHSFSQTVDEAFRNLATKHHLGKSSDILSHAAIRAYGSHDLRSALAYCTAIDAYDPFCRTAGYVHVATLVGLGLKRRLFELAHRLVDADPRIHLPGLLLGVTTTSVVVCDESDQALASFRAAQNKYAGSHVPLLYMGMEYLRTNHLSLAGHFLTSAQKTDASDPLCCNELGVWSYRRGDMEDAAFAESSALTSTDEALGMEGYILLSSEGRGKKQQVAQESLDPVSPHVKRRSDSNVQPPSTVLCAVKTPSGRSISASIVGATIDNTLADTECIERCNDKFWEPTIFNLGQSYRKMRCYSEAIVCFEKSVSLNPGSYSAYAAMGFAKHLSGDVDGAIDSYHEALSRKPEDPFSSEMLTRALSEAVTYPRSSVLLQLTTLMLTWICRPKEEELAVRFLMGWRKLTKATPWLRTST</sequence>
<evidence type="ECO:0000256" key="6">
    <source>
        <dbReference type="ARBA" id="ARBA00023306"/>
    </source>
</evidence>
<evidence type="ECO:0000256" key="2">
    <source>
        <dbReference type="ARBA" id="ARBA00022737"/>
    </source>
</evidence>